<feature type="compositionally biased region" description="Basic and acidic residues" evidence="1">
    <location>
        <begin position="50"/>
        <end position="74"/>
    </location>
</feature>
<comment type="caution">
    <text evidence="2">The sequence shown here is derived from an EMBL/GenBank/DDBJ whole genome shotgun (WGS) entry which is preliminary data.</text>
</comment>
<accession>A0A6A4SHH6</accession>
<dbReference type="AlphaFoldDB" id="A0A6A4SHH6"/>
<sequence>MTLLRAEWRGNGERKRKRLAEQQRPGQSGRERERERTRRMSDGAGVWESEWVRGRMERQPIKELQIRHEEEKQSPTRICGPSPRGAGHQ</sequence>
<gene>
    <name evidence="2" type="ORF">F2P81_018937</name>
</gene>
<feature type="compositionally biased region" description="Basic and acidic residues" evidence="1">
    <location>
        <begin position="29"/>
        <end position="41"/>
    </location>
</feature>
<evidence type="ECO:0000313" key="2">
    <source>
        <dbReference type="EMBL" id="KAF0029832.1"/>
    </source>
</evidence>
<dbReference type="Proteomes" id="UP000438429">
    <property type="component" value="Unassembled WGS sequence"/>
</dbReference>
<dbReference type="EMBL" id="VEVO01000016">
    <property type="protein sequence ID" value="KAF0029832.1"/>
    <property type="molecule type" value="Genomic_DNA"/>
</dbReference>
<organism evidence="2 3">
    <name type="scientific">Scophthalmus maximus</name>
    <name type="common">Turbot</name>
    <name type="synonym">Psetta maxima</name>
    <dbReference type="NCBI Taxonomy" id="52904"/>
    <lineage>
        <taxon>Eukaryota</taxon>
        <taxon>Metazoa</taxon>
        <taxon>Chordata</taxon>
        <taxon>Craniata</taxon>
        <taxon>Vertebrata</taxon>
        <taxon>Euteleostomi</taxon>
        <taxon>Actinopterygii</taxon>
        <taxon>Neopterygii</taxon>
        <taxon>Teleostei</taxon>
        <taxon>Neoteleostei</taxon>
        <taxon>Acanthomorphata</taxon>
        <taxon>Carangaria</taxon>
        <taxon>Pleuronectiformes</taxon>
        <taxon>Pleuronectoidei</taxon>
        <taxon>Scophthalmidae</taxon>
        <taxon>Scophthalmus</taxon>
    </lineage>
</organism>
<reference evidence="2 3" key="1">
    <citation type="submission" date="2019-06" db="EMBL/GenBank/DDBJ databases">
        <title>Draft genomes of female and male turbot (Scophthalmus maximus).</title>
        <authorList>
            <person name="Xu H."/>
            <person name="Xu X.-W."/>
            <person name="Shao C."/>
            <person name="Chen S."/>
        </authorList>
    </citation>
    <scope>NUCLEOTIDE SEQUENCE [LARGE SCALE GENOMIC DNA]</scope>
    <source>
        <strain evidence="2">Ysfricsl-2016a</strain>
        <tissue evidence="2">Blood</tissue>
    </source>
</reference>
<protein>
    <submittedName>
        <fullName evidence="2">Uncharacterized protein</fullName>
    </submittedName>
</protein>
<evidence type="ECO:0000256" key="1">
    <source>
        <dbReference type="SAM" id="MobiDB-lite"/>
    </source>
</evidence>
<feature type="compositionally biased region" description="Basic and acidic residues" evidence="1">
    <location>
        <begin position="1"/>
        <end position="13"/>
    </location>
</feature>
<evidence type="ECO:0000313" key="3">
    <source>
        <dbReference type="Proteomes" id="UP000438429"/>
    </source>
</evidence>
<feature type="region of interest" description="Disordered" evidence="1">
    <location>
        <begin position="1"/>
        <end position="89"/>
    </location>
</feature>
<name>A0A6A4SHH6_SCOMX</name>
<proteinExistence type="predicted"/>